<sequence>MNAPVLLTHHRTLLALCLSLALAGIGHAPPAAAATQVVTPDPRVPPASGTPCVVQLMSDQPFSGEGEYTTDNHFTYMPPPACRPPWAKVVLQVDLSSSRHTVVNDIGISLGGIRLFHQAGPRYDAPASWHAERDLTDYSRLLTVPHTGSYWTLKDPENIDPGGQTSAFTGSARLLFYPPTTQTPAPRVPDTVVRLDGSTPVRLPHNIVRAYLDVENAQPWWYLCMPDEILGEHPNLIDVFAPGDQLKNSIFPHETACGGGGFREIRVDVDGTPAGVAPVFPLLPADPSVNYLRNALNVPTPTLQMLNILPYRVDLSPFSGEFNAAGVHLVSVPGVLLLYLDRNRTFVSGGITMNTLNGVPGEPIYTSTLIRNAQTKQLQGTIRTRQSRQFEIRGFVNTSGGRINSSVRQSSTFDNAQTMDLRGPHQSLGVPVNKLYEEVVSLQSTTDRTSRRTVGTTLLGTDVEHVSYPLAYTYHMATTSQDIGDGWTIALRNGTVTTTQRWLVDTDHYRPSQGHYVTHLGESFIGSRTHAYAFWDAGLRNPSTDTHWQSVAEHRFTDNFGSCFQASVTAQNGAVASTARGTGCPGGHNQVRWFAHPDGSPDSLGWWH</sequence>
<proteinExistence type="predicted"/>
<feature type="signal peptide" evidence="1">
    <location>
        <begin position="1"/>
        <end position="33"/>
    </location>
</feature>
<dbReference type="PANTHER" id="PTHR31104">
    <property type="entry name" value="PEPTIDE-N4-(N-ACETYL-BETA-GLUCOSAMINYL)ASPARAGINE AMIDASE A PROTEIN"/>
    <property type="match status" value="1"/>
</dbReference>
<dbReference type="AlphaFoldDB" id="A0A1H6Q227"/>
<dbReference type="Proteomes" id="UP000199420">
    <property type="component" value="Unassembled WGS sequence"/>
</dbReference>
<dbReference type="OrthoDB" id="3275185at2"/>
<evidence type="ECO:0000256" key="1">
    <source>
        <dbReference type="SAM" id="SignalP"/>
    </source>
</evidence>
<evidence type="ECO:0000313" key="3">
    <source>
        <dbReference type="Proteomes" id="UP000199420"/>
    </source>
</evidence>
<keyword evidence="1" id="KW-0732">Signal</keyword>
<evidence type="ECO:0000313" key="2">
    <source>
        <dbReference type="EMBL" id="SEI37891.1"/>
    </source>
</evidence>
<reference evidence="2 3" key="1">
    <citation type="submission" date="2016-10" db="EMBL/GenBank/DDBJ databases">
        <authorList>
            <person name="de Groot N.N."/>
        </authorList>
    </citation>
    <scope>NUCLEOTIDE SEQUENCE [LARGE SCALE GENOMIC DNA]</scope>
    <source>
        <strain evidence="2 3">DSM 26515</strain>
    </source>
</reference>
<dbReference type="RefSeq" id="WP_091332677.1">
    <property type="nucleotide sequence ID" value="NZ_FNYC01000001.1"/>
</dbReference>
<gene>
    <name evidence="2" type="ORF">SAMN04487997_0312</name>
</gene>
<feature type="chain" id="PRO_5011771553" description="Peptide N-acetyl-beta-D-glucosaminyl asparaginase amidase A" evidence="1">
    <location>
        <begin position="34"/>
        <end position="608"/>
    </location>
</feature>
<accession>A0A1H6Q227</accession>
<dbReference type="STRING" id="529704.SAMN02927913_0226"/>
<evidence type="ECO:0008006" key="4">
    <source>
        <dbReference type="Google" id="ProtNLM"/>
    </source>
</evidence>
<organism evidence="2 3">
    <name type="scientific">Frateuria terrea</name>
    <dbReference type="NCBI Taxonomy" id="529704"/>
    <lineage>
        <taxon>Bacteria</taxon>
        <taxon>Pseudomonadati</taxon>
        <taxon>Pseudomonadota</taxon>
        <taxon>Gammaproteobacteria</taxon>
        <taxon>Lysobacterales</taxon>
        <taxon>Rhodanobacteraceae</taxon>
        <taxon>Frateuria</taxon>
    </lineage>
</organism>
<keyword evidence="3" id="KW-1185">Reference proteome</keyword>
<dbReference type="InterPro" id="IPR021102">
    <property type="entry name" value="PNGase_A"/>
</dbReference>
<dbReference type="EMBL" id="FNYC01000001">
    <property type="protein sequence ID" value="SEI37891.1"/>
    <property type="molecule type" value="Genomic_DNA"/>
</dbReference>
<name>A0A1H6Q227_9GAMM</name>
<protein>
    <recommendedName>
        <fullName evidence="4">Peptide N-acetyl-beta-D-glucosaminyl asparaginase amidase A</fullName>
    </recommendedName>
</protein>